<organism evidence="6 7">
    <name type="scientific">Chaetoceros tenuissimus</name>
    <dbReference type="NCBI Taxonomy" id="426638"/>
    <lineage>
        <taxon>Eukaryota</taxon>
        <taxon>Sar</taxon>
        <taxon>Stramenopiles</taxon>
        <taxon>Ochrophyta</taxon>
        <taxon>Bacillariophyta</taxon>
        <taxon>Coscinodiscophyceae</taxon>
        <taxon>Chaetocerotophycidae</taxon>
        <taxon>Chaetocerotales</taxon>
        <taxon>Chaetocerotaceae</taxon>
        <taxon>Chaetoceros</taxon>
    </lineage>
</organism>
<dbReference type="InterPro" id="IPR002569">
    <property type="entry name" value="Met_Sox_Rdtase_MsrA_dom"/>
</dbReference>
<dbReference type="Gene3D" id="3.30.1060.10">
    <property type="entry name" value="Peptide methionine sulphoxide reductase MsrA"/>
    <property type="match status" value="1"/>
</dbReference>
<proteinExistence type="inferred from homology"/>
<evidence type="ECO:0000256" key="4">
    <source>
        <dbReference type="ARBA" id="ARBA00030643"/>
    </source>
</evidence>
<dbReference type="EMBL" id="BLLK01000020">
    <property type="protein sequence ID" value="GFH45297.1"/>
    <property type="molecule type" value="Genomic_DNA"/>
</dbReference>
<accession>A0AAD3CFS5</accession>
<protein>
    <recommendedName>
        <fullName evidence="2">peptide-methionine (S)-S-oxide reductase</fullName>
        <ecNumber evidence="2">1.8.4.11</ecNumber>
    </recommendedName>
    <alternativeName>
        <fullName evidence="4">Peptide-methionine (S)-S-oxide reductase</fullName>
    </alternativeName>
</protein>
<dbReference type="EC" id="1.8.4.11" evidence="2"/>
<dbReference type="SUPFAM" id="SSF55068">
    <property type="entry name" value="Peptide methionine sulfoxide reductase"/>
    <property type="match status" value="1"/>
</dbReference>
<sequence>MDHTEAYLIEFDENVISYEDLIVEWARTHSPTRQTSRQYRSVLFYVDDAQKEIAQDALRGLSQKYVGSSVKLYVDIEKWTKFYQAEEYHQHYLKKKGMDYR</sequence>
<evidence type="ECO:0000256" key="3">
    <source>
        <dbReference type="ARBA" id="ARBA00023002"/>
    </source>
</evidence>
<evidence type="ECO:0000256" key="2">
    <source>
        <dbReference type="ARBA" id="ARBA00012502"/>
    </source>
</evidence>
<evidence type="ECO:0000313" key="7">
    <source>
        <dbReference type="Proteomes" id="UP001054902"/>
    </source>
</evidence>
<comment type="similarity">
    <text evidence="1">Belongs to the MsrA Met sulfoxide reductase family.</text>
</comment>
<dbReference type="GO" id="GO:0008113">
    <property type="term" value="F:peptide-methionine (S)-S-oxide reductase activity"/>
    <property type="evidence" value="ECO:0007669"/>
    <property type="project" value="UniProtKB-EC"/>
</dbReference>
<dbReference type="PANTHER" id="PTHR43774">
    <property type="entry name" value="PEPTIDE METHIONINE SULFOXIDE REDUCTASE"/>
    <property type="match status" value="1"/>
</dbReference>
<name>A0AAD3CFS5_9STRA</name>
<dbReference type="PANTHER" id="PTHR43774:SF1">
    <property type="entry name" value="PEPTIDE METHIONINE SULFOXIDE REDUCTASE MSRA 2"/>
    <property type="match status" value="1"/>
</dbReference>
<dbReference type="InterPro" id="IPR036509">
    <property type="entry name" value="Met_Sox_Rdtase_MsrA_sf"/>
</dbReference>
<evidence type="ECO:0000256" key="1">
    <source>
        <dbReference type="ARBA" id="ARBA00005591"/>
    </source>
</evidence>
<gene>
    <name evidence="6" type="ORF">CTEN210_01771</name>
</gene>
<comment type="caution">
    <text evidence="6">The sequence shown here is derived from an EMBL/GenBank/DDBJ whole genome shotgun (WGS) entry which is preliminary data.</text>
</comment>
<evidence type="ECO:0000259" key="5">
    <source>
        <dbReference type="Pfam" id="PF01625"/>
    </source>
</evidence>
<reference evidence="6 7" key="1">
    <citation type="journal article" date="2021" name="Sci. Rep.">
        <title>The genome of the diatom Chaetoceros tenuissimus carries an ancient integrated fragment of an extant virus.</title>
        <authorList>
            <person name="Hongo Y."/>
            <person name="Kimura K."/>
            <person name="Takaki Y."/>
            <person name="Yoshida Y."/>
            <person name="Baba S."/>
            <person name="Kobayashi G."/>
            <person name="Nagasaki K."/>
            <person name="Hano T."/>
            <person name="Tomaru Y."/>
        </authorList>
    </citation>
    <scope>NUCLEOTIDE SEQUENCE [LARGE SCALE GENOMIC DNA]</scope>
    <source>
        <strain evidence="6 7">NIES-3715</strain>
    </source>
</reference>
<dbReference type="AlphaFoldDB" id="A0AAD3CFS5"/>
<dbReference type="Proteomes" id="UP001054902">
    <property type="component" value="Unassembled WGS sequence"/>
</dbReference>
<feature type="domain" description="Peptide methionine sulphoxide reductase MsrA" evidence="5">
    <location>
        <begin position="2"/>
        <end position="100"/>
    </location>
</feature>
<dbReference type="Pfam" id="PF01625">
    <property type="entry name" value="PMSR"/>
    <property type="match status" value="1"/>
</dbReference>
<evidence type="ECO:0000313" key="6">
    <source>
        <dbReference type="EMBL" id="GFH45297.1"/>
    </source>
</evidence>
<keyword evidence="7" id="KW-1185">Reference proteome</keyword>
<keyword evidence="3" id="KW-0560">Oxidoreductase</keyword>